<accession>A0A9D4KWD0</accession>
<reference evidence="2" key="2">
    <citation type="submission" date="2020-11" db="EMBL/GenBank/DDBJ databases">
        <authorList>
            <person name="McCartney M.A."/>
            <person name="Auch B."/>
            <person name="Kono T."/>
            <person name="Mallez S."/>
            <person name="Becker A."/>
            <person name="Gohl D.M."/>
            <person name="Silverstein K.A.T."/>
            <person name="Koren S."/>
            <person name="Bechman K.B."/>
            <person name="Herman A."/>
            <person name="Abrahante J.E."/>
            <person name="Garbe J."/>
        </authorList>
    </citation>
    <scope>NUCLEOTIDE SEQUENCE</scope>
    <source>
        <strain evidence="2">Duluth1</strain>
        <tissue evidence="2">Whole animal</tissue>
    </source>
</reference>
<protein>
    <submittedName>
        <fullName evidence="2">Uncharacterized protein</fullName>
    </submittedName>
</protein>
<feature type="compositionally biased region" description="Basic residues" evidence="1">
    <location>
        <begin position="34"/>
        <end position="43"/>
    </location>
</feature>
<name>A0A9D4KWD0_DREPO</name>
<evidence type="ECO:0000313" key="2">
    <source>
        <dbReference type="EMBL" id="KAH3847343.1"/>
    </source>
</evidence>
<evidence type="ECO:0000256" key="1">
    <source>
        <dbReference type="SAM" id="MobiDB-lite"/>
    </source>
</evidence>
<dbReference type="Proteomes" id="UP000828390">
    <property type="component" value="Unassembled WGS sequence"/>
</dbReference>
<feature type="compositionally biased region" description="Polar residues" evidence="1">
    <location>
        <begin position="15"/>
        <end position="25"/>
    </location>
</feature>
<dbReference type="AlphaFoldDB" id="A0A9D4KWD0"/>
<reference evidence="2" key="1">
    <citation type="journal article" date="2019" name="bioRxiv">
        <title>The Genome of the Zebra Mussel, Dreissena polymorpha: A Resource for Invasive Species Research.</title>
        <authorList>
            <person name="McCartney M.A."/>
            <person name="Auch B."/>
            <person name="Kono T."/>
            <person name="Mallez S."/>
            <person name="Zhang Y."/>
            <person name="Obille A."/>
            <person name="Becker A."/>
            <person name="Abrahante J.E."/>
            <person name="Garbe J."/>
            <person name="Badalamenti J.P."/>
            <person name="Herman A."/>
            <person name="Mangelson H."/>
            <person name="Liachko I."/>
            <person name="Sullivan S."/>
            <person name="Sone E.D."/>
            <person name="Koren S."/>
            <person name="Silverstein K.A.T."/>
            <person name="Beckman K.B."/>
            <person name="Gohl D.M."/>
        </authorList>
    </citation>
    <scope>NUCLEOTIDE SEQUENCE</scope>
    <source>
        <strain evidence="2">Duluth1</strain>
        <tissue evidence="2">Whole animal</tissue>
    </source>
</reference>
<organism evidence="2 3">
    <name type="scientific">Dreissena polymorpha</name>
    <name type="common">Zebra mussel</name>
    <name type="synonym">Mytilus polymorpha</name>
    <dbReference type="NCBI Taxonomy" id="45954"/>
    <lineage>
        <taxon>Eukaryota</taxon>
        <taxon>Metazoa</taxon>
        <taxon>Spiralia</taxon>
        <taxon>Lophotrochozoa</taxon>
        <taxon>Mollusca</taxon>
        <taxon>Bivalvia</taxon>
        <taxon>Autobranchia</taxon>
        <taxon>Heteroconchia</taxon>
        <taxon>Euheterodonta</taxon>
        <taxon>Imparidentia</taxon>
        <taxon>Neoheterodontei</taxon>
        <taxon>Myida</taxon>
        <taxon>Dreissenoidea</taxon>
        <taxon>Dreissenidae</taxon>
        <taxon>Dreissena</taxon>
    </lineage>
</organism>
<feature type="region of interest" description="Disordered" evidence="1">
    <location>
        <begin position="74"/>
        <end position="94"/>
    </location>
</feature>
<proteinExistence type="predicted"/>
<keyword evidence="3" id="KW-1185">Reference proteome</keyword>
<feature type="region of interest" description="Disordered" evidence="1">
    <location>
        <begin position="1"/>
        <end position="43"/>
    </location>
</feature>
<gene>
    <name evidence="2" type="ORF">DPMN_089663</name>
</gene>
<sequence>MTEGQPPQGPAVAHQSPTIQRDNSPPMSPTWKSYPKRTRVKTTWTKRTRVKTTWTKRTRVLPWTIWMTRRSTTLMQVRPQTRRPLRSRSTVEEE</sequence>
<dbReference type="EMBL" id="JAIWYP010000003">
    <property type="protein sequence ID" value="KAH3847343.1"/>
    <property type="molecule type" value="Genomic_DNA"/>
</dbReference>
<comment type="caution">
    <text evidence="2">The sequence shown here is derived from an EMBL/GenBank/DDBJ whole genome shotgun (WGS) entry which is preliminary data.</text>
</comment>
<evidence type="ECO:0000313" key="3">
    <source>
        <dbReference type="Proteomes" id="UP000828390"/>
    </source>
</evidence>